<dbReference type="InterPro" id="IPR016181">
    <property type="entry name" value="Acyl_CoA_acyltransferase"/>
</dbReference>
<dbReference type="AlphaFoldDB" id="A0A1H0AZN9"/>
<reference evidence="4 5" key="1">
    <citation type="submission" date="2016-10" db="EMBL/GenBank/DDBJ databases">
        <authorList>
            <person name="de Groot N.N."/>
        </authorList>
    </citation>
    <scope>NUCLEOTIDE SEQUENCE [LARGE SCALE GENOMIC DNA]</scope>
    <source>
        <strain evidence="4 5">CGMCC 1.5012</strain>
    </source>
</reference>
<evidence type="ECO:0000259" key="3">
    <source>
        <dbReference type="PROSITE" id="PS51186"/>
    </source>
</evidence>
<dbReference type="Proteomes" id="UP000199182">
    <property type="component" value="Unassembled WGS sequence"/>
</dbReference>
<accession>A0A1H0AZN9</accession>
<organism evidence="4 5">
    <name type="scientific">Acetanaerobacterium elongatum</name>
    <dbReference type="NCBI Taxonomy" id="258515"/>
    <lineage>
        <taxon>Bacteria</taxon>
        <taxon>Bacillati</taxon>
        <taxon>Bacillota</taxon>
        <taxon>Clostridia</taxon>
        <taxon>Eubacteriales</taxon>
        <taxon>Oscillospiraceae</taxon>
        <taxon>Acetanaerobacterium</taxon>
    </lineage>
</organism>
<dbReference type="InterPro" id="IPR000182">
    <property type="entry name" value="GNAT_dom"/>
</dbReference>
<dbReference type="OrthoDB" id="9798006at2"/>
<evidence type="ECO:0000313" key="5">
    <source>
        <dbReference type="Proteomes" id="UP000199182"/>
    </source>
</evidence>
<protein>
    <submittedName>
        <fullName evidence="4">Phosphinothricin acetyltransferase</fullName>
    </submittedName>
</protein>
<dbReference type="RefSeq" id="WP_092640296.1">
    <property type="nucleotide sequence ID" value="NZ_FNID01000018.1"/>
</dbReference>
<feature type="domain" description="N-acetyltransferase" evidence="3">
    <location>
        <begin position="4"/>
        <end position="164"/>
    </location>
</feature>
<gene>
    <name evidence="4" type="ORF">SAMN05192585_1185</name>
</gene>
<evidence type="ECO:0000256" key="1">
    <source>
        <dbReference type="ARBA" id="ARBA00022679"/>
    </source>
</evidence>
<keyword evidence="5" id="KW-1185">Reference proteome</keyword>
<keyword evidence="1 4" id="KW-0808">Transferase</keyword>
<dbReference type="PANTHER" id="PTHR43072:SF23">
    <property type="entry name" value="UPF0039 PROTEIN C11D3.02C"/>
    <property type="match status" value="1"/>
</dbReference>
<dbReference type="STRING" id="258515.SAMN05192585_1185"/>
<evidence type="ECO:0000313" key="4">
    <source>
        <dbReference type="EMBL" id="SDN38839.1"/>
    </source>
</evidence>
<evidence type="ECO:0000256" key="2">
    <source>
        <dbReference type="ARBA" id="ARBA00023315"/>
    </source>
</evidence>
<dbReference type="GO" id="GO:0016747">
    <property type="term" value="F:acyltransferase activity, transferring groups other than amino-acyl groups"/>
    <property type="evidence" value="ECO:0007669"/>
    <property type="project" value="InterPro"/>
</dbReference>
<dbReference type="Pfam" id="PF00583">
    <property type="entry name" value="Acetyltransf_1"/>
    <property type="match status" value="1"/>
</dbReference>
<proteinExistence type="predicted"/>
<sequence length="164" mass="18696">METISFEKVSDETLPEVLEIYTYYVLNTTATFHAHALTKAEMKEIVIFESPKYCTYVIRQNNTIAGYVILTQHKKREAYDATAEVTIYLKPGLTGKGIGSKAIEFIQEKAKEQKMHVLVATICGENRPSIRLFEKNGFTKCAHYKEVGIKFGQYLDVVAYQKII</sequence>
<dbReference type="PANTHER" id="PTHR43072">
    <property type="entry name" value="N-ACETYLTRANSFERASE"/>
    <property type="match status" value="1"/>
</dbReference>
<dbReference type="Gene3D" id="3.40.630.30">
    <property type="match status" value="1"/>
</dbReference>
<dbReference type="SUPFAM" id="SSF55729">
    <property type="entry name" value="Acyl-CoA N-acyltransferases (Nat)"/>
    <property type="match status" value="1"/>
</dbReference>
<dbReference type="EMBL" id="FNID01000018">
    <property type="protein sequence ID" value="SDN38839.1"/>
    <property type="molecule type" value="Genomic_DNA"/>
</dbReference>
<name>A0A1H0AZN9_9FIRM</name>
<dbReference type="PROSITE" id="PS51186">
    <property type="entry name" value="GNAT"/>
    <property type="match status" value="1"/>
</dbReference>
<dbReference type="CDD" id="cd04301">
    <property type="entry name" value="NAT_SF"/>
    <property type="match status" value="1"/>
</dbReference>
<keyword evidence="2" id="KW-0012">Acyltransferase</keyword>